<sequence>MANDCIYAKANPPKISFHFWEQPTEPFQRIHVHYAGPFMGFYYLILADAYSKWPSEYVVKNMTTEITIRLCREFFSAYGLPSSAAINALLKRNKAYLVALFENTHL</sequence>
<proteinExistence type="predicted"/>
<dbReference type="STRING" id="30069.A0A182YLF6"/>
<evidence type="ECO:0000313" key="1">
    <source>
        <dbReference type="EnsemblMetazoa" id="ASTEI09292-PA"/>
    </source>
</evidence>
<evidence type="ECO:0000313" key="2">
    <source>
        <dbReference type="Proteomes" id="UP000076408"/>
    </source>
</evidence>
<dbReference type="InterPro" id="IPR036397">
    <property type="entry name" value="RNaseH_sf"/>
</dbReference>
<reference evidence="2" key="1">
    <citation type="journal article" date="2014" name="Genome Biol.">
        <title>Genome analysis of a major urban malaria vector mosquito, Anopheles stephensi.</title>
        <authorList>
            <person name="Jiang X."/>
            <person name="Peery A."/>
            <person name="Hall A.B."/>
            <person name="Sharma A."/>
            <person name="Chen X.G."/>
            <person name="Waterhouse R.M."/>
            <person name="Komissarov A."/>
            <person name="Riehle M.M."/>
            <person name="Shouche Y."/>
            <person name="Sharakhova M.V."/>
            <person name="Lawson D."/>
            <person name="Pakpour N."/>
            <person name="Arensburger P."/>
            <person name="Davidson V.L."/>
            <person name="Eiglmeier K."/>
            <person name="Emrich S."/>
            <person name="George P."/>
            <person name="Kennedy R.C."/>
            <person name="Mane S.P."/>
            <person name="Maslen G."/>
            <person name="Oringanje C."/>
            <person name="Qi Y."/>
            <person name="Settlage R."/>
            <person name="Tojo M."/>
            <person name="Tubio J.M."/>
            <person name="Unger M.F."/>
            <person name="Wang B."/>
            <person name="Vernick K.D."/>
            <person name="Ribeiro J.M."/>
            <person name="James A.A."/>
            <person name="Michel K."/>
            <person name="Riehle M.A."/>
            <person name="Luckhart S."/>
            <person name="Sharakhov I.V."/>
            <person name="Tu Z."/>
        </authorList>
    </citation>
    <scope>NUCLEOTIDE SEQUENCE [LARGE SCALE GENOMIC DNA]</scope>
    <source>
        <strain evidence="2">Indian</strain>
    </source>
</reference>
<reference evidence="1" key="2">
    <citation type="submission" date="2020-05" db="UniProtKB">
        <authorList>
            <consortium name="EnsemblMetazoa"/>
        </authorList>
    </citation>
    <scope>IDENTIFICATION</scope>
    <source>
        <strain evidence="1">Indian</strain>
    </source>
</reference>
<dbReference type="InterPro" id="IPR050951">
    <property type="entry name" value="Retrovirus_Pol_polyprotein"/>
</dbReference>
<accession>A0A182YLF6</accession>
<dbReference type="GO" id="GO:0003676">
    <property type="term" value="F:nucleic acid binding"/>
    <property type="evidence" value="ECO:0007669"/>
    <property type="project" value="InterPro"/>
</dbReference>
<dbReference type="InterPro" id="IPR012337">
    <property type="entry name" value="RNaseH-like_sf"/>
</dbReference>
<dbReference type="EnsemblMetazoa" id="ASTEI09292-RA">
    <property type="protein sequence ID" value="ASTEI09292-PA"/>
    <property type="gene ID" value="ASTEI09292"/>
</dbReference>
<dbReference type="Proteomes" id="UP000076408">
    <property type="component" value="Unassembled WGS sequence"/>
</dbReference>
<dbReference type="VEuPathDB" id="VectorBase:ASTEI09292"/>
<dbReference type="PANTHER" id="PTHR37984">
    <property type="entry name" value="PROTEIN CBG26694"/>
    <property type="match status" value="1"/>
</dbReference>
<dbReference type="AlphaFoldDB" id="A0A182YLF6"/>
<evidence type="ECO:0008006" key="3">
    <source>
        <dbReference type="Google" id="ProtNLM"/>
    </source>
</evidence>
<keyword evidence="2" id="KW-1185">Reference proteome</keyword>
<organism evidence="1 2">
    <name type="scientific">Anopheles stephensi</name>
    <name type="common">Indo-Pakistan malaria mosquito</name>
    <dbReference type="NCBI Taxonomy" id="30069"/>
    <lineage>
        <taxon>Eukaryota</taxon>
        <taxon>Metazoa</taxon>
        <taxon>Ecdysozoa</taxon>
        <taxon>Arthropoda</taxon>
        <taxon>Hexapoda</taxon>
        <taxon>Insecta</taxon>
        <taxon>Pterygota</taxon>
        <taxon>Neoptera</taxon>
        <taxon>Endopterygota</taxon>
        <taxon>Diptera</taxon>
        <taxon>Nematocera</taxon>
        <taxon>Culicoidea</taxon>
        <taxon>Culicidae</taxon>
        <taxon>Anophelinae</taxon>
        <taxon>Anopheles</taxon>
    </lineage>
</organism>
<dbReference type="PANTHER" id="PTHR37984:SF5">
    <property type="entry name" value="PROTEIN NYNRIN-LIKE"/>
    <property type="match status" value="1"/>
</dbReference>
<protein>
    <recommendedName>
        <fullName evidence="3">Integrase catalytic domain-containing protein</fullName>
    </recommendedName>
</protein>
<name>A0A182YLF6_ANOST</name>
<dbReference type="SUPFAM" id="SSF53098">
    <property type="entry name" value="Ribonuclease H-like"/>
    <property type="match status" value="1"/>
</dbReference>
<dbReference type="OMA" id="HAINFME"/>
<dbReference type="Gene3D" id="3.30.420.10">
    <property type="entry name" value="Ribonuclease H-like superfamily/Ribonuclease H"/>
    <property type="match status" value="1"/>
</dbReference>